<evidence type="ECO:0000313" key="10">
    <source>
        <dbReference type="EMBL" id="RAL07608.1"/>
    </source>
</evidence>
<accession>A0A395HL59</accession>
<dbReference type="GO" id="GO:0005634">
    <property type="term" value="C:nucleus"/>
    <property type="evidence" value="ECO:0007669"/>
    <property type="project" value="UniProtKB-SubCell"/>
</dbReference>
<dbReference type="PANTHER" id="PTHR47782">
    <property type="entry name" value="ZN(II)2CYS6 TRANSCRIPTION FACTOR (EUROFUNG)-RELATED"/>
    <property type="match status" value="1"/>
</dbReference>
<dbReference type="PANTHER" id="PTHR47782:SF12">
    <property type="entry name" value="ZN(II)2CYS6 TRANSCRIPTION FACTOR (EUROFUNG)"/>
    <property type="match status" value="1"/>
</dbReference>
<dbReference type="InterPro" id="IPR007219">
    <property type="entry name" value="XnlR_reg_dom"/>
</dbReference>
<protein>
    <recommendedName>
        <fullName evidence="9">Xylanolytic transcriptional activator regulatory domain-containing protein</fullName>
    </recommendedName>
</protein>
<feature type="coiled-coil region" evidence="8">
    <location>
        <begin position="16"/>
        <end position="43"/>
    </location>
</feature>
<feature type="domain" description="Xylanolytic transcriptional activator regulatory" evidence="9">
    <location>
        <begin position="131"/>
        <end position="186"/>
    </location>
</feature>
<dbReference type="GO" id="GO:0045944">
    <property type="term" value="P:positive regulation of transcription by RNA polymerase II"/>
    <property type="evidence" value="ECO:0007669"/>
    <property type="project" value="TreeGrafter"/>
</dbReference>
<name>A0A395HL59_ASPHC</name>
<evidence type="ECO:0000256" key="2">
    <source>
        <dbReference type="ARBA" id="ARBA00022723"/>
    </source>
</evidence>
<dbReference type="Proteomes" id="UP000248961">
    <property type="component" value="Unassembled WGS sequence"/>
</dbReference>
<dbReference type="EMBL" id="KZ824327">
    <property type="protein sequence ID" value="RAL07608.1"/>
    <property type="molecule type" value="Genomic_DNA"/>
</dbReference>
<dbReference type="GO" id="GO:0043565">
    <property type="term" value="F:sequence-specific DNA binding"/>
    <property type="evidence" value="ECO:0007669"/>
    <property type="project" value="TreeGrafter"/>
</dbReference>
<dbReference type="GO" id="GO:0006351">
    <property type="term" value="P:DNA-templated transcription"/>
    <property type="evidence" value="ECO:0007669"/>
    <property type="project" value="InterPro"/>
</dbReference>
<evidence type="ECO:0000256" key="5">
    <source>
        <dbReference type="ARBA" id="ARBA00023125"/>
    </source>
</evidence>
<keyword evidence="5" id="KW-0238">DNA-binding</keyword>
<dbReference type="GO" id="GO:0000981">
    <property type="term" value="F:DNA-binding transcription factor activity, RNA polymerase II-specific"/>
    <property type="evidence" value="ECO:0007669"/>
    <property type="project" value="TreeGrafter"/>
</dbReference>
<evidence type="ECO:0000256" key="3">
    <source>
        <dbReference type="ARBA" id="ARBA00022833"/>
    </source>
</evidence>
<keyword evidence="11" id="KW-1185">Reference proteome</keyword>
<keyword evidence="7" id="KW-0539">Nucleus</keyword>
<reference evidence="10 11" key="1">
    <citation type="submission" date="2018-02" db="EMBL/GenBank/DDBJ databases">
        <title>The genomes of Aspergillus section Nigri reveals drivers in fungal speciation.</title>
        <authorList>
            <consortium name="DOE Joint Genome Institute"/>
            <person name="Vesth T.C."/>
            <person name="Nybo J."/>
            <person name="Theobald S."/>
            <person name="Brandl J."/>
            <person name="Frisvad J.C."/>
            <person name="Nielsen K.F."/>
            <person name="Lyhne E.K."/>
            <person name="Kogle M.E."/>
            <person name="Kuo A."/>
            <person name="Riley R."/>
            <person name="Clum A."/>
            <person name="Nolan M."/>
            <person name="Lipzen A."/>
            <person name="Salamov A."/>
            <person name="Henrissat B."/>
            <person name="Wiebenga A."/>
            <person name="De vries R.P."/>
            <person name="Grigoriev I.V."/>
            <person name="Mortensen U.H."/>
            <person name="Andersen M.R."/>
            <person name="Baker S.E."/>
        </authorList>
    </citation>
    <scope>NUCLEOTIDE SEQUENCE [LARGE SCALE GENOMIC DNA]</scope>
    <source>
        <strain evidence="10 11">CBS 101889</strain>
    </source>
</reference>
<evidence type="ECO:0000256" key="7">
    <source>
        <dbReference type="ARBA" id="ARBA00023242"/>
    </source>
</evidence>
<dbReference type="CDD" id="cd12148">
    <property type="entry name" value="fungal_TF_MHR"/>
    <property type="match status" value="1"/>
</dbReference>
<evidence type="ECO:0000256" key="6">
    <source>
        <dbReference type="ARBA" id="ARBA00023163"/>
    </source>
</evidence>
<keyword evidence="4" id="KW-0805">Transcription regulation</keyword>
<dbReference type="GeneID" id="37204531"/>
<evidence type="ECO:0000259" key="9">
    <source>
        <dbReference type="Pfam" id="PF04082"/>
    </source>
</evidence>
<evidence type="ECO:0000256" key="8">
    <source>
        <dbReference type="SAM" id="Coils"/>
    </source>
</evidence>
<dbReference type="AlphaFoldDB" id="A0A395HL59"/>
<proteinExistence type="predicted"/>
<organism evidence="10 11">
    <name type="scientific">Aspergillus homomorphus (strain CBS 101889)</name>
    <dbReference type="NCBI Taxonomy" id="1450537"/>
    <lineage>
        <taxon>Eukaryota</taxon>
        <taxon>Fungi</taxon>
        <taxon>Dikarya</taxon>
        <taxon>Ascomycota</taxon>
        <taxon>Pezizomycotina</taxon>
        <taxon>Eurotiomycetes</taxon>
        <taxon>Eurotiomycetidae</taxon>
        <taxon>Eurotiales</taxon>
        <taxon>Aspergillaceae</taxon>
        <taxon>Aspergillus</taxon>
        <taxon>Aspergillus subgen. Circumdati</taxon>
    </lineage>
</organism>
<dbReference type="VEuPathDB" id="FungiDB:BO97DRAFT_473504"/>
<keyword evidence="8" id="KW-0175">Coiled coil</keyword>
<sequence length="472" mass="53433">MSDRLVVHPSHPQCECDSLRARLTAAERRCSELLQQNQELQVKLLESIQPPSPTLSGAWELWGDDAGGHVPIVHEVEIGQETYINLSEAFFDRRWPYLPIVCAIAATERSYRPSSDETHRQLFKNAVRDLQLIMEAGDLEYMQCLLLLSMYGHNEPQSGNIWYSTGMALHLVIGLDLHRKESLIGQDMLQAELPAIEEPIIPQVTDMSPFNHIIALRQINAGVYKHFHPKGGVGANPFELDQLRNRYSFDLNQCLITAPRYVHTLSTVQSAEWFHIAFHHAMLSLYRPSRAVPIPLPHDLRTCLESAIGLINSYSALYARNRIKYTFVAIHSLLMAAVTMLYSLRASASLRQELTKPVVQTNIQTFLTLFRGICNGREVGEKCSQIVERLGDSILTLYDDADRTDADVDTEFQSWFGLQTHTYVQTDEAPSTHTISPHFPDVRIDLPWADLFAEGINMGATDVWSIFPRRVG</sequence>
<dbReference type="Pfam" id="PF04082">
    <property type="entry name" value="Fungal_trans"/>
    <property type="match status" value="1"/>
</dbReference>
<evidence type="ECO:0000256" key="4">
    <source>
        <dbReference type="ARBA" id="ARBA00023015"/>
    </source>
</evidence>
<keyword evidence="3" id="KW-0862">Zinc</keyword>
<keyword evidence="2" id="KW-0479">Metal-binding</keyword>
<dbReference type="InterPro" id="IPR052202">
    <property type="entry name" value="Yeast_MetPath_Reg"/>
</dbReference>
<keyword evidence="6" id="KW-0804">Transcription</keyword>
<dbReference type="GO" id="GO:0008270">
    <property type="term" value="F:zinc ion binding"/>
    <property type="evidence" value="ECO:0007669"/>
    <property type="project" value="InterPro"/>
</dbReference>
<dbReference type="RefSeq" id="XP_025546762.1">
    <property type="nucleotide sequence ID" value="XM_025700242.1"/>
</dbReference>
<evidence type="ECO:0000256" key="1">
    <source>
        <dbReference type="ARBA" id="ARBA00004123"/>
    </source>
</evidence>
<evidence type="ECO:0000313" key="11">
    <source>
        <dbReference type="Proteomes" id="UP000248961"/>
    </source>
</evidence>
<comment type="subcellular location">
    <subcellularLocation>
        <location evidence="1">Nucleus</location>
    </subcellularLocation>
</comment>
<gene>
    <name evidence="10" type="ORF">BO97DRAFT_473504</name>
</gene>
<dbReference type="OrthoDB" id="189997at2759"/>